<sequence>MLKQTKNWLRQHDFEYHQDFIRPLMGMERTFVLKFGRDNKRNSRVIVKYRYTFFGKLKITELDLHIHGQHNPRVFANEADFIEYLEQHLEKIKLDAYKHPERLEAELG</sequence>
<dbReference type="RefSeq" id="WP_230097900.1">
    <property type="nucleotide sequence ID" value="NZ_CAKKNT010000001.1"/>
</dbReference>
<accession>A0ABM8Z8V2</accession>
<dbReference type="EMBL" id="CAKKNT010000001">
    <property type="protein sequence ID" value="CAH0417775.1"/>
    <property type="molecule type" value="Genomic_DNA"/>
</dbReference>
<comment type="caution">
    <text evidence="1">The sequence shown here is derived from an EMBL/GenBank/DDBJ whole genome shotgun (WGS) entry which is preliminary data.</text>
</comment>
<keyword evidence="2" id="KW-1185">Reference proteome</keyword>
<dbReference type="Proteomes" id="UP000789719">
    <property type="component" value="Unassembled WGS sequence"/>
</dbReference>
<reference evidence="1 2" key="1">
    <citation type="submission" date="2021-11" db="EMBL/GenBank/DDBJ databases">
        <authorList>
            <person name="Depoorter E."/>
        </authorList>
    </citation>
    <scope>NUCLEOTIDE SEQUENCE [LARGE SCALE GENOMIC DNA]</scope>
    <source>
        <strain evidence="1 2">LMG 24286</strain>
    </source>
</reference>
<protein>
    <submittedName>
        <fullName evidence="1">Uncharacterized protein</fullName>
    </submittedName>
</protein>
<proteinExistence type="predicted"/>
<evidence type="ECO:0000313" key="1">
    <source>
        <dbReference type="EMBL" id="CAH0417775.1"/>
    </source>
</evidence>
<evidence type="ECO:0000313" key="2">
    <source>
        <dbReference type="Proteomes" id="UP000789719"/>
    </source>
</evidence>
<name>A0ABM8Z8V2_9LACO</name>
<gene>
    <name evidence="1" type="ORF">WGH24286_00188</name>
</gene>
<organism evidence="1 2">
    <name type="scientific">Periweissella ghanensis</name>
    <dbReference type="NCBI Taxonomy" id="467997"/>
    <lineage>
        <taxon>Bacteria</taxon>
        <taxon>Bacillati</taxon>
        <taxon>Bacillota</taxon>
        <taxon>Bacilli</taxon>
        <taxon>Lactobacillales</taxon>
        <taxon>Lactobacillaceae</taxon>
        <taxon>Periweissella</taxon>
    </lineage>
</organism>